<dbReference type="PANTHER" id="PTHR21087">
    <property type="entry name" value="SHIKIMATE KINASE"/>
    <property type="match status" value="1"/>
</dbReference>
<dbReference type="Pfam" id="PF01202">
    <property type="entry name" value="SKI"/>
    <property type="match status" value="1"/>
</dbReference>
<keyword evidence="9" id="KW-1185">Reference proteome</keyword>
<dbReference type="EC" id="2.7.1.71" evidence="7"/>
<evidence type="ECO:0000256" key="6">
    <source>
        <dbReference type="ARBA" id="ARBA00023141"/>
    </source>
</evidence>
<evidence type="ECO:0000256" key="7">
    <source>
        <dbReference type="HAMAP-Rule" id="MF_00109"/>
    </source>
</evidence>
<keyword evidence="6 7" id="KW-0057">Aromatic amino acid biosynthesis</keyword>
<feature type="binding site" evidence="7">
    <location>
        <position position="116"/>
    </location>
    <ligand>
        <name>ATP</name>
        <dbReference type="ChEBI" id="CHEBI:30616"/>
    </ligand>
</feature>
<feature type="binding site" evidence="7">
    <location>
        <position position="56"/>
    </location>
    <ligand>
        <name>substrate</name>
    </ligand>
</feature>
<dbReference type="GO" id="GO:0016301">
    <property type="term" value="F:kinase activity"/>
    <property type="evidence" value="ECO:0007669"/>
    <property type="project" value="UniProtKB-KW"/>
</dbReference>
<evidence type="ECO:0000313" key="9">
    <source>
        <dbReference type="Proteomes" id="UP001596253"/>
    </source>
</evidence>
<reference evidence="9" key="1">
    <citation type="journal article" date="2019" name="Int. J. Syst. Evol. Microbiol.">
        <title>The Global Catalogue of Microorganisms (GCM) 10K type strain sequencing project: providing services to taxonomists for standard genome sequencing and annotation.</title>
        <authorList>
            <consortium name="The Broad Institute Genomics Platform"/>
            <consortium name="The Broad Institute Genome Sequencing Center for Infectious Disease"/>
            <person name="Wu L."/>
            <person name="Ma J."/>
        </authorList>
    </citation>
    <scope>NUCLEOTIDE SEQUENCE [LARGE SCALE GENOMIC DNA]</scope>
    <source>
        <strain evidence="9">CCM 8932</strain>
    </source>
</reference>
<keyword evidence="7" id="KW-0479">Metal-binding</keyword>
<evidence type="ECO:0000256" key="4">
    <source>
        <dbReference type="ARBA" id="ARBA00022777"/>
    </source>
</evidence>
<protein>
    <recommendedName>
        <fullName evidence="7">Shikimate kinase</fullName>
        <shortName evidence="7">SK</shortName>
        <ecNumber evidence="7">2.7.1.71</ecNumber>
    </recommendedName>
</protein>
<keyword evidence="3 7" id="KW-0547">Nucleotide-binding</keyword>
<keyword evidence="7" id="KW-0963">Cytoplasm</keyword>
<comment type="pathway">
    <text evidence="7">Metabolic intermediate biosynthesis; chorismate biosynthesis; chorismate from D-erythrose 4-phosphate and phosphoenolpyruvate: step 5/7.</text>
</comment>
<gene>
    <name evidence="7" type="primary">aroK</name>
    <name evidence="8" type="ORF">ACFP3T_13015</name>
</gene>
<dbReference type="Proteomes" id="UP001596253">
    <property type="component" value="Unassembled WGS sequence"/>
</dbReference>
<dbReference type="EMBL" id="JBHSSD010000055">
    <property type="protein sequence ID" value="MFC6165584.1"/>
    <property type="molecule type" value="Genomic_DNA"/>
</dbReference>
<organism evidence="8 9">
    <name type="scientific">Lactiplantibacillus dongliensis</name>
    <dbReference type="NCBI Taxonomy" id="2559919"/>
    <lineage>
        <taxon>Bacteria</taxon>
        <taxon>Bacillati</taxon>
        <taxon>Bacillota</taxon>
        <taxon>Bacilli</taxon>
        <taxon>Lactobacillales</taxon>
        <taxon>Lactobacillaceae</taxon>
        <taxon>Lactiplantibacillus</taxon>
    </lineage>
</organism>
<feature type="binding site" evidence="7">
    <location>
        <begin position="10"/>
        <end position="15"/>
    </location>
    <ligand>
        <name>ATP</name>
        <dbReference type="ChEBI" id="CHEBI:30616"/>
    </ligand>
</feature>
<feature type="binding site" evidence="7">
    <location>
        <position position="14"/>
    </location>
    <ligand>
        <name>Mg(2+)</name>
        <dbReference type="ChEBI" id="CHEBI:18420"/>
    </ligand>
</feature>
<feature type="binding site" evidence="7">
    <location>
        <position position="134"/>
    </location>
    <ligand>
        <name>substrate</name>
    </ligand>
</feature>
<feature type="binding site" evidence="7">
    <location>
        <position position="77"/>
    </location>
    <ligand>
        <name>substrate</name>
    </ligand>
</feature>
<dbReference type="PRINTS" id="PR01100">
    <property type="entry name" value="SHIKIMTKNASE"/>
</dbReference>
<keyword evidence="4 7" id="KW-0418">Kinase</keyword>
<name>A0ABW1R6P9_9LACO</name>
<proteinExistence type="inferred from homology"/>
<dbReference type="Gene3D" id="3.40.50.300">
    <property type="entry name" value="P-loop containing nucleotide triphosphate hydrolases"/>
    <property type="match status" value="1"/>
</dbReference>
<accession>A0ABW1R6P9</accession>
<dbReference type="HAMAP" id="MF_00109">
    <property type="entry name" value="Shikimate_kinase"/>
    <property type="match status" value="1"/>
</dbReference>
<evidence type="ECO:0000256" key="5">
    <source>
        <dbReference type="ARBA" id="ARBA00022840"/>
    </source>
</evidence>
<evidence type="ECO:0000313" key="8">
    <source>
        <dbReference type="EMBL" id="MFC6165584.1"/>
    </source>
</evidence>
<dbReference type="InterPro" id="IPR000623">
    <property type="entry name" value="Shikimate_kinase/TSH1"/>
</dbReference>
<comment type="subcellular location">
    <subcellularLocation>
        <location evidence="7">Cytoplasm</location>
    </subcellularLocation>
</comment>
<dbReference type="CDD" id="cd00464">
    <property type="entry name" value="SK"/>
    <property type="match status" value="1"/>
</dbReference>
<keyword evidence="5 7" id="KW-0067">ATP-binding</keyword>
<evidence type="ECO:0000256" key="3">
    <source>
        <dbReference type="ARBA" id="ARBA00022741"/>
    </source>
</evidence>
<comment type="caution">
    <text evidence="7">Lacks conserved residue(s) required for the propagation of feature annotation.</text>
</comment>
<dbReference type="PANTHER" id="PTHR21087:SF16">
    <property type="entry name" value="SHIKIMATE KINASE 1, CHLOROPLASTIC"/>
    <property type="match status" value="1"/>
</dbReference>
<comment type="cofactor">
    <cofactor evidence="7">
        <name>Mg(2+)</name>
        <dbReference type="ChEBI" id="CHEBI:18420"/>
    </cofactor>
    <text evidence="7">Binds 1 Mg(2+) ion per subunit.</text>
</comment>
<keyword evidence="2 7" id="KW-0808">Transferase</keyword>
<dbReference type="SUPFAM" id="SSF52540">
    <property type="entry name" value="P-loop containing nucleoside triphosphate hydrolases"/>
    <property type="match status" value="1"/>
</dbReference>
<keyword evidence="1 7" id="KW-0028">Amino-acid biosynthesis</keyword>
<comment type="function">
    <text evidence="7">Catalyzes the specific phosphorylation of the 3-hydroxyl group of shikimic acid using ATP as a cosubstrate.</text>
</comment>
<comment type="similarity">
    <text evidence="7">Belongs to the shikimate kinase family.</text>
</comment>
<comment type="caution">
    <text evidence="8">The sequence shown here is derived from an EMBL/GenBank/DDBJ whole genome shotgun (WGS) entry which is preliminary data.</text>
</comment>
<evidence type="ECO:0000256" key="1">
    <source>
        <dbReference type="ARBA" id="ARBA00022605"/>
    </source>
</evidence>
<dbReference type="InterPro" id="IPR027417">
    <property type="entry name" value="P-loop_NTPase"/>
</dbReference>
<feature type="binding site" evidence="7">
    <location>
        <position position="32"/>
    </location>
    <ligand>
        <name>substrate</name>
    </ligand>
</feature>
<evidence type="ECO:0000256" key="2">
    <source>
        <dbReference type="ARBA" id="ARBA00022679"/>
    </source>
</evidence>
<dbReference type="InterPro" id="IPR031322">
    <property type="entry name" value="Shikimate/glucono_kinase"/>
</dbReference>
<comment type="catalytic activity">
    <reaction evidence="7">
        <text>shikimate + ATP = 3-phosphoshikimate + ADP + H(+)</text>
        <dbReference type="Rhea" id="RHEA:13121"/>
        <dbReference type="ChEBI" id="CHEBI:15378"/>
        <dbReference type="ChEBI" id="CHEBI:30616"/>
        <dbReference type="ChEBI" id="CHEBI:36208"/>
        <dbReference type="ChEBI" id="CHEBI:145989"/>
        <dbReference type="ChEBI" id="CHEBI:456216"/>
        <dbReference type="EC" id="2.7.1.71"/>
    </reaction>
</comment>
<dbReference type="RefSeq" id="WP_137640210.1">
    <property type="nucleotide sequence ID" value="NZ_BJDK01000016.1"/>
</dbReference>
<comment type="subunit">
    <text evidence="7">Monomer.</text>
</comment>
<sequence>MEAILIGFMGSGKTTVGRLLADQLTTQHADLDDMIVERAGQAITAIFEQHGEGYFRQLEQQTLRGALAQPGVLSTGGGTPTIPANAAILTASPVPVICLAADDTTILDRVAHDTSRPLVNDLDTAALLALKHQRAPLYEAAADLVIQTDQLAPTEIVATIQDWLSQPARRSAQA</sequence>
<keyword evidence="7" id="KW-0460">Magnesium</keyword>